<dbReference type="InterPro" id="IPR050570">
    <property type="entry name" value="Cell_wall_metabolism_enzyme"/>
</dbReference>
<keyword evidence="2" id="KW-0472">Membrane</keyword>
<dbReference type="AlphaFoldDB" id="A0A841RP21"/>
<evidence type="ECO:0000256" key="1">
    <source>
        <dbReference type="SAM" id="MobiDB-lite"/>
    </source>
</evidence>
<protein>
    <submittedName>
        <fullName evidence="4">Stage II sporulation protein Q</fullName>
    </submittedName>
</protein>
<proteinExistence type="predicted"/>
<feature type="transmembrane region" description="Helical" evidence="2">
    <location>
        <begin position="20"/>
        <end position="40"/>
    </location>
</feature>
<feature type="compositionally biased region" description="Polar residues" evidence="1">
    <location>
        <begin position="220"/>
        <end position="234"/>
    </location>
</feature>
<keyword evidence="2" id="KW-0812">Transmembrane</keyword>
<evidence type="ECO:0000313" key="4">
    <source>
        <dbReference type="EMBL" id="MBB6513627.1"/>
    </source>
</evidence>
<dbReference type="PANTHER" id="PTHR21666">
    <property type="entry name" value="PEPTIDASE-RELATED"/>
    <property type="match status" value="1"/>
</dbReference>
<dbReference type="SUPFAM" id="SSF51261">
    <property type="entry name" value="Duplicated hybrid motif"/>
    <property type="match status" value="1"/>
</dbReference>
<evidence type="ECO:0000256" key="2">
    <source>
        <dbReference type="SAM" id="Phobius"/>
    </source>
</evidence>
<feature type="compositionally biased region" description="Acidic residues" evidence="1">
    <location>
        <begin position="235"/>
        <end position="267"/>
    </location>
</feature>
<keyword evidence="2" id="KW-1133">Transmembrane helix</keyword>
<dbReference type="GO" id="GO:0004222">
    <property type="term" value="F:metalloendopeptidase activity"/>
    <property type="evidence" value="ECO:0007669"/>
    <property type="project" value="TreeGrafter"/>
</dbReference>
<feature type="compositionally biased region" description="Acidic residues" evidence="1">
    <location>
        <begin position="273"/>
        <end position="285"/>
    </location>
</feature>
<dbReference type="Gene3D" id="2.70.70.10">
    <property type="entry name" value="Glucose Permease (Domain IIA)"/>
    <property type="match status" value="1"/>
</dbReference>
<evidence type="ECO:0000313" key="5">
    <source>
        <dbReference type="Proteomes" id="UP000572212"/>
    </source>
</evidence>
<dbReference type="Pfam" id="PF01551">
    <property type="entry name" value="Peptidase_M23"/>
    <property type="match status" value="1"/>
</dbReference>
<feature type="region of interest" description="Disordered" evidence="1">
    <location>
        <begin position="212"/>
        <end position="285"/>
    </location>
</feature>
<evidence type="ECO:0000259" key="3">
    <source>
        <dbReference type="Pfam" id="PF01551"/>
    </source>
</evidence>
<dbReference type="EMBL" id="JACHON010000014">
    <property type="protein sequence ID" value="MBB6513627.1"/>
    <property type="molecule type" value="Genomic_DNA"/>
</dbReference>
<accession>A0A841RP21</accession>
<comment type="caution">
    <text evidence="4">The sequence shown here is derived from an EMBL/GenBank/DDBJ whole genome shotgun (WGS) entry which is preliminary data.</text>
</comment>
<feature type="domain" description="M23ase beta-sheet core" evidence="3">
    <location>
        <begin position="120"/>
        <end position="218"/>
    </location>
</feature>
<name>A0A841RP21_9BACI</name>
<dbReference type="InterPro" id="IPR011055">
    <property type="entry name" value="Dup_hybrid_motif"/>
</dbReference>
<organism evidence="4 5">
    <name type="scientific">Gracilibacillus halotolerans</name>
    <dbReference type="NCBI Taxonomy" id="74386"/>
    <lineage>
        <taxon>Bacteria</taxon>
        <taxon>Bacillati</taxon>
        <taxon>Bacillota</taxon>
        <taxon>Bacilli</taxon>
        <taxon>Bacillales</taxon>
        <taxon>Bacillaceae</taxon>
        <taxon>Gracilibacillus</taxon>
    </lineage>
</organism>
<dbReference type="RefSeq" id="WP_184249142.1">
    <property type="nucleotide sequence ID" value="NZ_BAAACU010000006.1"/>
</dbReference>
<dbReference type="PANTHER" id="PTHR21666:SF291">
    <property type="entry name" value="STAGE II SPORULATION PROTEIN Q"/>
    <property type="match status" value="1"/>
</dbReference>
<dbReference type="InterPro" id="IPR016047">
    <property type="entry name" value="M23ase_b-sheet_dom"/>
</dbReference>
<reference evidence="4 5" key="1">
    <citation type="submission" date="2020-08" db="EMBL/GenBank/DDBJ databases">
        <title>Genomic Encyclopedia of Type Strains, Phase IV (KMG-IV): sequencing the most valuable type-strain genomes for metagenomic binning, comparative biology and taxonomic classification.</title>
        <authorList>
            <person name="Goeker M."/>
        </authorList>
    </citation>
    <scope>NUCLEOTIDE SEQUENCE [LARGE SCALE GENOMIC DNA]</scope>
    <source>
        <strain evidence="4 5">DSM 11805</strain>
    </source>
</reference>
<keyword evidence="5" id="KW-1185">Reference proteome</keyword>
<gene>
    <name evidence="4" type="ORF">GGQ92_002441</name>
</gene>
<dbReference type="Proteomes" id="UP000572212">
    <property type="component" value="Unassembled WGS sequence"/>
</dbReference>
<dbReference type="CDD" id="cd12797">
    <property type="entry name" value="M23_peptidase"/>
    <property type="match status" value="1"/>
</dbReference>
<sequence>MEEKNNVSKNRWKRLIKKKWFFPAVYLGVAALLLTGVLWYQNIVNQTNDFAEDMQEQFTEHNKTAPDDEEATPVMQQQEVLKMPVAEDLQVEVVTKFYDYNASEEEQEQGLIFYQNKFSQSKGIDIVSTSNETFEVKAALSGKVVEIDQDPLLGNIVKLEHEEGISTYYASLDDIMIEEGSNIAQGQTIGTAGVNALGEDNGIHVHFQVRKDGTPVNPENFINQPINKIVNPQTGEEDDSEQVDEAEEENTDLDQDEDSDENTSEQEDQQHEEADETEEQEEENA</sequence>